<proteinExistence type="predicted"/>
<evidence type="ECO:0008006" key="5">
    <source>
        <dbReference type="Google" id="ProtNLM"/>
    </source>
</evidence>
<evidence type="ECO:0000256" key="2">
    <source>
        <dbReference type="SAM" id="SignalP"/>
    </source>
</evidence>
<keyword evidence="2" id="KW-0732">Signal</keyword>
<evidence type="ECO:0000313" key="3">
    <source>
        <dbReference type="EMBL" id="XBP95648.1"/>
    </source>
</evidence>
<dbReference type="PROSITE" id="PS51257">
    <property type="entry name" value="PROKAR_LIPOPROTEIN"/>
    <property type="match status" value="1"/>
</dbReference>
<name>A0AAU7MDP8_9ACTN</name>
<organism evidence="3">
    <name type="scientific">Micromonospora sp. CCTCC AA 2012012</name>
    <dbReference type="NCBI Taxonomy" id="3111921"/>
    <lineage>
        <taxon>Bacteria</taxon>
        <taxon>Bacillati</taxon>
        <taxon>Actinomycetota</taxon>
        <taxon>Actinomycetes</taxon>
        <taxon>Micromonosporales</taxon>
        <taxon>Micromonosporaceae</taxon>
        <taxon>Micromonospora</taxon>
    </lineage>
</organism>
<feature type="chain" id="PRO_5043288878" description="Lipoprotein" evidence="2">
    <location>
        <begin position="25"/>
        <end position="159"/>
    </location>
</feature>
<sequence>MIRVRAAALVLAAAAALTGCGGTAGDTDLGDPDAPGAAAPRAESPAASLVCADAATAVPRPTALPREVPLPSDAVLTGSEERSGGRLVVTAVTPGDFRSTLAFMQRAYPAAGLTLKEGEVEDRDAESNFAGKGLIGRWTLREIPDCDGDTLVTVLVARP</sequence>
<protein>
    <recommendedName>
        <fullName evidence="5">Lipoprotein</fullName>
    </recommendedName>
</protein>
<gene>
    <name evidence="4" type="ORF">ABUL08_09755</name>
    <name evidence="3" type="ORF">VK199_09705</name>
</gene>
<evidence type="ECO:0000256" key="1">
    <source>
        <dbReference type="SAM" id="MobiDB-lite"/>
    </source>
</evidence>
<dbReference type="AlphaFoldDB" id="A0AAU7MDP8"/>
<feature type="compositionally biased region" description="Low complexity" evidence="1">
    <location>
        <begin position="32"/>
        <end position="42"/>
    </location>
</feature>
<accession>A0AAU7MDP8</accession>
<feature type="signal peptide" evidence="2">
    <location>
        <begin position="1"/>
        <end position="24"/>
    </location>
</feature>
<dbReference type="EMBL" id="CP157762">
    <property type="protein sequence ID" value="XBP95648.1"/>
    <property type="molecule type" value="Genomic_DNA"/>
</dbReference>
<dbReference type="EMBL" id="CP159342">
    <property type="protein sequence ID" value="XCH76352.1"/>
    <property type="molecule type" value="Genomic_DNA"/>
</dbReference>
<reference evidence="3" key="1">
    <citation type="submission" date="2024-01" db="EMBL/GenBank/DDBJ databases">
        <title>The genome sequence of Micromonospora mangrovi CCTCC AA 2012012.</title>
        <authorList>
            <person name="Gao J."/>
        </authorList>
    </citation>
    <scope>NUCLEOTIDE SEQUENCE</scope>
    <source>
        <strain evidence="3">CCTCC AA 2012012</strain>
    </source>
</reference>
<feature type="region of interest" description="Disordered" evidence="1">
    <location>
        <begin position="22"/>
        <end position="42"/>
    </location>
</feature>
<dbReference type="RefSeq" id="WP_350936655.1">
    <property type="nucleotide sequence ID" value="NZ_CP157762.1"/>
</dbReference>
<reference evidence="4" key="2">
    <citation type="submission" date="2024-06" db="EMBL/GenBank/DDBJ databases">
        <title>Micromonospora mangrovi CCTCC AA 2012012 genome sequences.</title>
        <authorList>
            <person name="Gao J."/>
        </authorList>
    </citation>
    <scope>NUCLEOTIDE SEQUENCE</scope>
    <source>
        <strain evidence="4">CCTCC AA 2012012</strain>
    </source>
</reference>
<evidence type="ECO:0000313" key="4">
    <source>
        <dbReference type="EMBL" id="XCH76352.1"/>
    </source>
</evidence>